<comment type="caution">
    <text evidence="1">The sequence shown here is derived from an EMBL/GenBank/DDBJ whole genome shotgun (WGS) entry which is preliminary data.</text>
</comment>
<evidence type="ECO:0000313" key="1">
    <source>
        <dbReference type="EMBL" id="KKL26343.1"/>
    </source>
</evidence>
<sequence length="59" mass="6957">MDDLLFTREELNRIEVRARQASRIVLNEGWKRALRDLEHAADVVDAFHARSTFSQPEEF</sequence>
<reference evidence="1" key="1">
    <citation type="journal article" date="2015" name="Nature">
        <title>Complex archaea that bridge the gap between prokaryotes and eukaryotes.</title>
        <authorList>
            <person name="Spang A."/>
            <person name="Saw J.H."/>
            <person name="Jorgensen S.L."/>
            <person name="Zaremba-Niedzwiedzka K."/>
            <person name="Martijn J."/>
            <person name="Lind A.E."/>
            <person name="van Eijk R."/>
            <person name="Schleper C."/>
            <person name="Guy L."/>
            <person name="Ettema T.J."/>
        </authorList>
    </citation>
    <scope>NUCLEOTIDE SEQUENCE</scope>
</reference>
<dbReference type="AlphaFoldDB" id="A0A0F9ER55"/>
<accession>A0A0F9ER55</accession>
<name>A0A0F9ER55_9ZZZZ</name>
<protein>
    <submittedName>
        <fullName evidence="1">Uncharacterized protein</fullName>
    </submittedName>
</protein>
<dbReference type="EMBL" id="LAZR01035870">
    <property type="protein sequence ID" value="KKL26343.1"/>
    <property type="molecule type" value="Genomic_DNA"/>
</dbReference>
<organism evidence="1">
    <name type="scientific">marine sediment metagenome</name>
    <dbReference type="NCBI Taxonomy" id="412755"/>
    <lineage>
        <taxon>unclassified sequences</taxon>
        <taxon>metagenomes</taxon>
        <taxon>ecological metagenomes</taxon>
    </lineage>
</organism>
<gene>
    <name evidence="1" type="ORF">LCGC14_2396280</name>
</gene>
<proteinExistence type="predicted"/>